<gene>
    <name evidence="1" type="ORF">AJ80_01987</name>
</gene>
<sequence>MANIEHARIQSALTTLLDATSSLRKKLKTPQTACEAALACLLRNESRVQIFLKLVEQLDFGQLPKHIRQDDLCRELLLSLISSGPNS</sequence>
<evidence type="ECO:0000313" key="1">
    <source>
        <dbReference type="EMBL" id="PGH23925.1"/>
    </source>
</evidence>
<evidence type="ECO:0000313" key="2">
    <source>
        <dbReference type="Proteomes" id="UP000224634"/>
    </source>
</evidence>
<dbReference type="AlphaFoldDB" id="A0A2B7YRH9"/>
<reference evidence="1 2" key="1">
    <citation type="submission" date="2017-10" db="EMBL/GenBank/DDBJ databases">
        <title>Comparative genomics in systemic dimorphic fungi from Ajellomycetaceae.</title>
        <authorList>
            <person name="Munoz J.F."/>
            <person name="Mcewen J.G."/>
            <person name="Clay O.K."/>
            <person name="Cuomo C.A."/>
        </authorList>
    </citation>
    <scope>NUCLEOTIDE SEQUENCE [LARGE SCALE GENOMIC DNA]</scope>
    <source>
        <strain evidence="1 2">UAMH7299</strain>
    </source>
</reference>
<name>A0A2B7YRH9_POLH7</name>
<keyword evidence="2" id="KW-1185">Reference proteome</keyword>
<dbReference type="EMBL" id="PDNA01000018">
    <property type="protein sequence ID" value="PGH23925.1"/>
    <property type="molecule type" value="Genomic_DNA"/>
</dbReference>
<proteinExistence type="predicted"/>
<accession>A0A2B7YRH9</accession>
<organism evidence="1 2">
    <name type="scientific">Polytolypa hystricis (strain UAMH7299)</name>
    <dbReference type="NCBI Taxonomy" id="1447883"/>
    <lineage>
        <taxon>Eukaryota</taxon>
        <taxon>Fungi</taxon>
        <taxon>Dikarya</taxon>
        <taxon>Ascomycota</taxon>
        <taxon>Pezizomycotina</taxon>
        <taxon>Eurotiomycetes</taxon>
        <taxon>Eurotiomycetidae</taxon>
        <taxon>Onygenales</taxon>
        <taxon>Onygenales incertae sedis</taxon>
        <taxon>Polytolypa</taxon>
    </lineage>
</organism>
<protein>
    <submittedName>
        <fullName evidence="1">Uncharacterized protein</fullName>
    </submittedName>
</protein>
<comment type="caution">
    <text evidence="1">The sequence shown here is derived from an EMBL/GenBank/DDBJ whole genome shotgun (WGS) entry which is preliminary data.</text>
</comment>
<dbReference type="Proteomes" id="UP000224634">
    <property type="component" value="Unassembled WGS sequence"/>
</dbReference>